<dbReference type="GO" id="GO:0003700">
    <property type="term" value="F:DNA-binding transcription factor activity"/>
    <property type="evidence" value="ECO:0007669"/>
    <property type="project" value="TreeGrafter"/>
</dbReference>
<dbReference type="Gene3D" id="1.10.260.40">
    <property type="entry name" value="lambda repressor-like DNA-binding domains"/>
    <property type="match status" value="1"/>
</dbReference>
<evidence type="ECO:0000256" key="2">
    <source>
        <dbReference type="ARBA" id="ARBA00022491"/>
    </source>
</evidence>
<organism evidence="7 8">
    <name type="scientific">Cytobacillus kochii</name>
    <dbReference type="NCBI Taxonomy" id="859143"/>
    <lineage>
        <taxon>Bacteria</taxon>
        <taxon>Bacillati</taxon>
        <taxon>Bacillota</taxon>
        <taxon>Bacilli</taxon>
        <taxon>Bacillales</taxon>
        <taxon>Bacillaceae</taxon>
        <taxon>Cytobacillus</taxon>
    </lineage>
</organism>
<accession>A0A248TPG9</accession>
<dbReference type="InterPro" id="IPR028082">
    <property type="entry name" value="Peripla_BP_I"/>
</dbReference>
<dbReference type="FunFam" id="1.10.260.40:FF:000002">
    <property type="entry name" value="HTH-type transcriptional repressor PurR"/>
    <property type="match status" value="1"/>
</dbReference>
<dbReference type="SMART" id="SM00354">
    <property type="entry name" value="HTH_LACI"/>
    <property type="match status" value="1"/>
</dbReference>
<feature type="domain" description="HTH lacI-type" evidence="6">
    <location>
        <begin position="2"/>
        <end position="56"/>
    </location>
</feature>
<dbReference type="InterPro" id="IPR046335">
    <property type="entry name" value="LacI/GalR-like_sensor"/>
</dbReference>
<dbReference type="AlphaFoldDB" id="A0A248TPG9"/>
<dbReference type="GO" id="GO:0000976">
    <property type="term" value="F:transcription cis-regulatory region binding"/>
    <property type="evidence" value="ECO:0007669"/>
    <property type="project" value="TreeGrafter"/>
</dbReference>
<evidence type="ECO:0000313" key="7">
    <source>
        <dbReference type="EMBL" id="ASV70097.1"/>
    </source>
</evidence>
<evidence type="ECO:0000259" key="6">
    <source>
        <dbReference type="PROSITE" id="PS50932"/>
    </source>
</evidence>
<dbReference type="Gene3D" id="3.40.50.2300">
    <property type="match status" value="2"/>
</dbReference>
<keyword evidence="3" id="KW-0805">Transcription regulation</keyword>
<gene>
    <name evidence="7" type="ORF">CKF48_19850</name>
</gene>
<proteinExistence type="predicted"/>
<evidence type="ECO:0000256" key="3">
    <source>
        <dbReference type="ARBA" id="ARBA00023015"/>
    </source>
</evidence>
<keyword evidence="2" id="KW-0678">Repressor</keyword>
<dbReference type="PANTHER" id="PTHR30146">
    <property type="entry name" value="LACI-RELATED TRANSCRIPTIONAL REPRESSOR"/>
    <property type="match status" value="1"/>
</dbReference>
<keyword evidence="8" id="KW-1185">Reference proteome</keyword>
<evidence type="ECO:0000313" key="8">
    <source>
        <dbReference type="Proteomes" id="UP000215137"/>
    </source>
</evidence>
<reference evidence="7 8" key="1">
    <citation type="submission" date="2017-08" db="EMBL/GenBank/DDBJ databases">
        <title>Complete Genome Sequence of Bacillus kochii Oregon-R-modENCODE STRAIN BDGP4, isolated from Drosophila melanogaster gut.</title>
        <authorList>
            <person name="Wan K.H."/>
            <person name="Yu C."/>
            <person name="Park S."/>
            <person name="Hammonds A.S."/>
            <person name="Booth B.W."/>
            <person name="Celniker S.E."/>
        </authorList>
    </citation>
    <scope>NUCLEOTIDE SEQUENCE [LARGE SCALE GENOMIC DNA]</scope>
    <source>
        <strain evidence="7 8">BDGP4</strain>
    </source>
</reference>
<dbReference type="PANTHER" id="PTHR30146:SF95">
    <property type="entry name" value="RIBOSE OPERON REPRESSOR"/>
    <property type="match status" value="1"/>
</dbReference>
<dbReference type="EMBL" id="CP022983">
    <property type="protein sequence ID" value="ASV70097.1"/>
    <property type="molecule type" value="Genomic_DNA"/>
</dbReference>
<evidence type="ECO:0000256" key="4">
    <source>
        <dbReference type="ARBA" id="ARBA00023125"/>
    </source>
</evidence>
<dbReference type="InterPro" id="IPR000843">
    <property type="entry name" value="HTH_LacI"/>
</dbReference>
<dbReference type="PRINTS" id="PR00036">
    <property type="entry name" value="HTHLACI"/>
</dbReference>
<dbReference type="OrthoDB" id="9796186at2"/>
<dbReference type="Proteomes" id="UP000215137">
    <property type="component" value="Chromosome"/>
</dbReference>
<dbReference type="SUPFAM" id="SSF53822">
    <property type="entry name" value="Periplasmic binding protein-like I"/>
    <property type="match status" value="1"/>
</dbReference>
<protein>
    <recommendedName>
        <fullName evidence="1">Catabolite control protein A</fullName>
    </recommendedName>
</protein>
<dbReference type="Pfam" id="PF13377">
    <property type="entry name" value="Peripla_BP_3"/>
    <property type="match status" value="1"/>
</dbReference>
<evidence type="ECO:0000256" key="1">
    <source>
        <dbReference type="ARBA" id="ARBA00019435"/>
    </source>
</evidence>
<evidence type="ECO:0000256" key="5">
    <source>
        <dbReference type="ARBA" id="ARBA00023163"/>
    </source>
</evidence>
<keyword evidence="4" id="KW-0238">DNA-binding</keyword>
<dbReference type="CDD" id="cd06267">
    <property type="entry name" value="PBP1_LacI_sugar_binding-like"/>
    <property type="match status" value="1"/>
</dbReference>
<dbReference type="SUPFAM" id="SSF47413">
    <property type="entry name" value="lambda repressor-like DNA-binding domains"/>
    <property type="match status" value="1"/>
</dbReference>
<dbReference type="PROSITE" id="PS50932">
    <property type="entry name" value="HTH_LACI_2"/>
    <property type="match status" value="1"/>
</dbReference>
<dbReference type="Pfam" id="PF00356">
    <property type="entry name" value="LacI"/>
    <property type="match status" value="1"/>
</dbReference>
<keyword evidence="5" id="KW-0804">Transcription</keyword>
<name>A0A248TPG9_9BACI</name>
<dbReference type="CDD" id="cd01392">
    <property type="entry name" value="HTH_LacI"/>
    <property type="match status" value="1"/>
</dbReference>
<dbReference type="PROSITE" id="PS00356">
    <property type="entry name" value="HTH_LACI_1"/>
    <property type="match status" value="1"/>
</dbReference>
<sequence>MATIKEVAKYANVSVATVSRVINKKGYVQKETQTKVEEAIKALNYRPNNVARSLFKKQSKMIGYIVPDITNPFFPQLVRAVEDVTVAQGYTTFLCNSDDNLEKELMYLNKMAENYIDGVIIVSNHMNESHLANLQIPVVALDRVFHESIPSVTIDNYQEARRAVMHLVENGCEKIAHISGPENIINSQLRKKAYQDVMMALERPVYISEGHYQMKTAQEATFRLLHEQKDIDAIFTGNDVMAVGALKACTKLGINVPKELQIIGFDGIEWTETVSPEITTIAQPIYEMGKKAATMLLNRINGKEEGQDHIVFPTELKIRETTTH</sequence>
<dbReference type="KEGG" id="bko:CKF48_19850"/>
<dbReference type="InterPro" id="IPR010982">
    <property type="entry name" value="Lambda_DNA-bd_dom_sf"/>
</dbReference>